<accession>A0A5R8Y443</accession>
<sequence>MIYALCVGLIGSLIFIYFHLPLPWLLGSILATSLAVRFEKLPIQNPKLFASPARIVIGLTIGSSFTPQVLEYIGSYFFSLLFIIPFSAITIIAGLIYYEKFLGFDKKTAYLSAMPGGLIEMIIIAEEIKADIAKITLVQSSRLFFIVVSLPFIIQYILGIDIRGNQTITTSVVNVNLLELIFLFVVGIFAAVFAKKIKLSAAFLIGPMIISIILHLTAVVTTPMPDELLKFVQVVFGTLIGFTFKGIKLSEVMKTLLGTFGHFLILIFISFIFIVIVSSLFDFDLLSILLAFSPGGQADINLIAILVGATVPYITLHHIVRLFIVVNIAYFFAKKI</sequence>
<dbReference type="EMBL" id="VANU01000002">
    <property type="protein sequence ID" value="TLP39641.1"/>
    <property type="molecule type" value="Genomic_DNA"/>
</dbReference>
<feature type="transmembrane region" description="Helical" evidence="1">
    <location>
        <begin position="76"/>
        <end position="98"/>
    </location>
</feature>
<protein>
    <submittedName>
        <fullName evidence="2">AbrB family transcriptional regulator</fullName>
    </submittedName>
</protein>
<feature type="transmembrane region" description="Helical" evidence="1">
    <location>
        <begin position="228"/>
        <end position="244"/>
    </location>
</feature>
<comment type="caution">
    <text evidence="2">The sequence shown here is derived from an EMBL/GenBank/DDBJ whole genome shotgun (WGS) entry which is preliminary data.</text>
</comment>
<feature type="transmembrane region" description="Helical" evidence="1">
    <location>
        <begin position="300"/>
        <end position="333"/>
    </location>
</feature>
<dbReference type="RefSeq" id="WP_138152222.1">
    <property type="nucleotide sequence ID" value="NZ_VANU01000002.1"/>
</dbReference>
<dbReference type="NCBIfam" id="TIGR03082">
    <property type="entry name" value="Gneg_AbrB_dup"/>
    <property type="match status" value="2"/>
</dbReference>
<dbReference type="PANTHER" id="PTHR38457:SF1">
    <property type="entry name" value="REGULATOR ABRB-RELATED"/>
    <property type="match status" value="1"/>
</dbReference>
<evidence type="ECO:0000313" key="3">
    <source>
        <dbReference type="Proteomes" id="UP000308901"/>
    </source>
</evidence>
<dbReference type="GO" id="GO:0010468">
    <property type="term" value="P:regulation of gene expression"/>
    <property type="evidence" value="ECO:0007669"/>
    <property type="project" value="InterPro"/>
</dbReference>
<evidence type="ECO:0000256" key="1">
    <source>
        <dbReference type="SAM" id="Phobius"/>
    </source>
</evidence>
<dbReference type="PANTHER" id="PTHR38457">
    <property type="entry name" value="REGULATOR ABRB-RELATED"/>
    <property type="match status" value="1"/>
</dbReference>
<dbReference type="InterPro" id="IPR007820">
    <property type="entry name" value="AbrB_fam"/>
</dbReference>
<dbReference type="Proteomes" id="UP000308901">
    <property type="component" value="Unassembled WGS sequence"/>
</dbReference>
<feature type="transmembrane region" description="Helical" evidence="1">
    <location>
        <begin position="12"/>
        <end position="36"/>
    </location>
</feature>
<organism evidence="2 3">
    <name type="scientific">Arcobacter arenosus</name>
    <dbReference type="NCBI Taxonomy" id="2576037"/>
    <lineage>
        <taxon>Bacteria</taxon>
        <taxon>Pseudomonadati</taxon>
        <taxon>Campylobacterota</taxon>
        <taxon>Epsilonproteobacteria</taxon>
        <taxon>Campylobacterales</taxon>
        <taxon>Arcobacteraceae</taxon>
        <taxon>Arcobacter</taxon>
    </lineage>
</organism>
<reference evidence="2 3" key="1">
    <citation type="submission" date="2019-05" db="EMBL/GenBank/DDBJ databases">
        <title>Arcobacter sp. nov., isolated from sea sediment.</title>
        <authorList>
            <person name="Kim W."/>
        </authorList>
    </citation>
    <scope>NUCLEOTIDE SEQUENCE [LARGE SCALE GENOMIC DNA]</scope>
    <source>
        <strain evidence="2 3">CAU 1517</strain>
    </source>
</reference>
<keyword evidence="1" id="KW-0812">Transmembrane</keyword>
<dbReference type="InterPro" id="IPR017516">
    <property type="entry name" value="AbrB_dup"/>
</dbReference>
<keyword evidence="1" id="KW-1133">Transmembrane helix</keyword>
<keyword evidence="1" id="KW-0472">Membrane</keyword>
<dbReference type="Pfam" id="PF05145">
    <property type="entry name" value="AbrB"/>
    <property type="match status" value="1"/>
</dbReference>
<proteinExistence type="predicted"/>
<feature type="transmembrane region" description="Helical" evidence="1">
    <location>
        <begin position="172"/>
        <end position="194"/>
    </location>
</feature>
<dbReference type="GO" id="GO:0016020">
    <property type="term" value="C:membrane"/>
    <property type="evidence" value="ECO:0007669"/>
    <property type="project" value="InterPro"/>
</dbReference>
<dbReference type="PIRSF" id="PIRSF038991">
    <property type="entry name" value="Protein_AbrB"/>
    <property type="match status" value="1"/>
</dbReference>
<dbReference type="AlphaFoldDB" id="A0A5R8Y443"/>
<feature type="transmembrane region" description="Helical" evidence="1">
    <location>
        <begin position="201"/>
        <end position="222"/>
    </location>
</feature>
<dbReference type="OrthoDB" id="7157734at2"/>
<feature type="transmembrane region" description="Helical" evidence="1">
    <location>
        <begin position="256"/>
        <end position="280"/>
    </location>
</feature>
<keyword evidence="3" id="KW-1185">Reference proteome</keyword>
<feature type="transmembrane region" description="Helical" evidence="1">
    <location>
        <begin position="143"/>
        <end position="160"/>
    </location>
</feature>
<gene>
    <name evidence="2" type="ORF">FDK22_04540</name>
</gene>
<evidence type="ECO:0000313" key="2">
    <source>
        <dbReference type="EMBL" id="TLP39641.1"/>
    </source>
</evidence>
<name>A0A5R8Y443_9BACT</name>